<keyword evidence="1" id="KW-0812">Transmembrane</keyword>
<gene>
    <name evidence="2" type="ORF">S12H4_13364</name>
</gene>
<dbReference type="AlphaFoldDB" id="X1T4B5"/>
<keyword evidence="1" id="KW-1133">Transmembrane helix</keyword>
<sequence>MLAMWHRLINTEGWVWFGAYSLVTFILTAITGLIASKYVGTEIMGLTERMVVTANVQYIFVLALNVFRINA</sequence>
<proteinExistence type="predicted"/>
<dbReference type="EMBL" id="BARW01006366">
    <property type="protein sequence ID" value="GAI74869.1"/>
    <property type="molecule type" value="Genomic_DNA"/>
</dbReference>
<accession>X1T4B5</accession>
<protein>
    <recommendedName>
        <fullName evidence="3">ABC-2 type transporter domain-containing protein</fullName>
    </recommendedName>
</protein>
<feature type="transmembrane region" description="Helical" evidence="1">
    <location>
        <begin position="14"/>
        <end position="39"/>
    </location>
</feature>
<evidence type="ECO:0000313" key="2">
    <source>
        <dbReference type="EMBL" id="GAI74869.1"/>
    </source>
</evidence>
<name>X1T4B5_9ZZZZ</name>
<evidence type="ECO:0008006" key="3">
    <source>
        <dbReference type="Google" id="ProtNLM"/>
    </source>
</evidence>
<organism evidence="2">
    <name type="scientific">marine sediment metagenome</name>
    <dbReference type="NCBI Taxonomy" id="412755"/>
    <lineage>
        <taxon>unclassified sequences</taxon>
        <taxon>metagenomes</taxon>
        <taxon>ecological metagenomes</taxon>
    </lineage>
</organism>
<comment type="caution">
    <text evidence="2">The sequence shown here is derived from an EMBL/GenBank/DDBJ whole genome shotgun (WGS) entry which is preliminary data.</text>
</comment>
<keyword evidence="1" id="KW-0472">Membrane</keyword>
<evidence type="ECO:0000256" key="1">
    <source>
        <dbReference type="SAM" id="Phobius"/>
    </source>
</evidence>
<reference evidence="2" key="1">
    <citation type="journal article" date="2014" name="Front. Microbiol.">
        <title>High frequency of phylogenetically diverse reductive dehalogenase-homologous genes in deep subseafloor sedimentary metagenomes.</title>
        <authorList>
            <person name="Kawai M."/>
            <person name="Futagami T."/>
            <person name="Toyoda A."/>
            <person name="Takaki Y."/>
            <person name="Nishi S."/>
            <person name="Hori S."/>
            <person name="Arai W."/>
            <person name="Tsubouchi T."/>
            <person name="Morono Y."/>
            <person name="Uchiyama I."/>
            <person name="Ito T."/>
            <person name="Fujiyama A."/>
            <person name="Inagaki F."/>
            <person name="Takami H."/>
        </authorList>
    </citation>
    <scope>NUCLEOTIDE SEQUENCE</scope>
    <source>
        <strain evidence="2">Expedition CK06-06</strain>
    </source>
</reference>
<feature type="transmembrane region" description="Helical" evidence="1">
    <location>
        <begin position="51"/>
        <end position="69"/>
    </location>
</feature>